<evidence type="ECO:0000313" key="4">
    <source>
        <dbReference type="EMBL" id="KGP73558.1"/>
    </source>
</evidence>
<name>A0A0A2TGL2_9BACI</name>
<evidence type="ECO:0000256" key="3">
    <source>
        <dbReference type="SAM" id="MobiDB-lite"/>
    </source>
</evidence>
<reference evidence="4 5" key="1">
    <citation type="journal article" date="2015" name="Stand. Genomic Sci.">
        <title>High quality draft genome sequence of the moderately halophilic bacterium Pontibacillus yanchengensis Y32(T) and comparison among Pontibacillus genomes.</title>
        <authorList>
            <person name="Huang J."/>
            <person name="Qiao Z.X."/>
            <person name="Tang J.W."/>
            <person name="Wang G."/>
        </authorList>
    </citation>
    <scope>NUCLEOTIDE SEQUENCE [LARGE SCALE GENOMIC DNA]</scope>
    <source>
        <strain evidence="4 5">Y32</strain>
    </source>
</reference>
<organism evidence="4 5">
    <name type="scientific">Pontibacillus yanchengensis Y32</name>
    <dbReference type="NCBI Taxonomy" id="1385514"/>
    <lineage>
        <taxon>Bacteria</taxon>
        <taxon>Bacillati</taxon>
        <taxon>Bacillota</taxon>
        <taxon>Bacilli</taxon>
        <taxon>Bacillales</taxon>
        <taxon>Bacillaceae</taxon>
        <taxon>Pontibacillus</taxon>
    </lineage>
</organism>
<dbReference type="InterPro" id="IPR036679">
    <property type="entry name" value="FlgN-like_sf"/>
</dbReference>
<sequence>MSIQSIVAIMDKLCSLHESLYTLSKEKTDMLKEGDTQSLQTLLVKERKHIQAISQLDAEREKLVANWFQSKGIPTNEPTITTMLENIQSQEEKQQLEEVFERLLDVLAGLKQQEQLNQELTQQSLQFVELSLDMLQPSMKNMNYGKPNKSQADQGQKRSVFDSKA</sequence>
<proteinExistence type="predicted"/>
<feature type="compositionally biased region" description="Basic and acidic residues" evidence="3">
    <location>
        <begin position="155"/>
        <end position="165"/>
    </location>
</feature>
<keyword evidence="1" id="KW-1005">Bacterial flagellum biogenesis</keyword>
<dbReference type="eggNOG" id="COG3418">
    <property type="taxonomic scope" value="Bacteria"/>
</dbReference>
<dbReference type="STRING" id="1385514.N782_03780"/>
<accession>A0A0A2TGL2</accession>
<feature type="region of interest" description="Disordered" evidence="3">
    <location>
        <begin position="138"/>
        <end position="165"/>
    </location>
</feature>
<dbReference type="OrthoDB" id="2381500at2"/>
<dbReference type="Gene3D" id="1.20.58.300">
    <property type="entry name" value="FlgN-like"/>
    <property type="match status" value="1"/>
</dbReference>
<keyword evidence="2" id="KW-0175">Coiled coil</keyword>
<evidence type="ECO:0000313" key="5">
    <source>
        <dbReference type="Proteomes" id="UP000030147"/>
    </source>
</evidence>
<evidence type="ECO:0000256" key="2">
    <source>
        <dbReference type="SAM" id="Coils"/>
    </source>
</evidence>
<keyword evidence="5" id="KW-1185">Reference proteome</keyword>
<protein>
    <recommendedName>
        <fullName evidence="6">FlgN protein</fullName>
    </recommendedName>
</protein>
<evidence type="ECO:0000256" key="1">
    <source>
        <dbReference type="ARBA" id="ARBA00022795"/>
    </source>
</evidence>
<dbReference type="GO" id="GO:0044780">
    <property type="term" value="P:bacterial-type flagellum assembly"/>
    <property type="evidence" value="ECO:0007669"/>
    <property type="project" value="InterPro"/>
</dbReference>
<gene>
    <name evidence="4" type="ORF">N782_03780</name>
</gene>
<dbReference type="AlphaFoldDB" id="A0A0A2TGL2"/>
<dbReference type="Pfam" id="PF05130">
    <property type="entry name" value="FlgN"/>
    <property type="match status" value="1"/>
</dbReference>
<dbReference type="EMBL" id="AVBF01000011">
    <property type="protein sequence ID" value="KGP73558.1"/>
    <property type="molecule type" value="Genomic_DNA"/>
</dbReference>
<dbReference type="SUPFAM" id="SSF140566">
    <property type="entry name" value="FlgN-like"/>
    <property type="match status" value="1"/>
</dbReference>
<dbReference type="InterPro" id="IPR007809">
    <property type="entry name" value="FlgN-like"/>
</dbReference>
<dbReference type="RefSeq" id="WP_036817304.1">
    <property type="nucleotide sequence ID" value="NZ_AVBF01000011.1"/>
</dbReference>
<comment type="caution">
    <text evidence="4">The sequence shown here is derived from an EMBL/GenBank/DDBJ whole genome shotgun (WGS) entry which is preliminary data.</text>
</comment>
<evidence type="ECO:0008006" key="6">
    <source>
        <dbReference type="Google" id="ProtNLM"/>
    </source>
</evidence>
<dbReference type="Proteomes" id="UP000030147">
    <property type="component" value="Unassembled WGS sequence"/>
</dbReference>
<feature type="coiled-coil region" evidence="2">
    <location>
        <begin position="86"/>
        <end position="113"/>
    </location>
</feature>